<dbReference type="AlphaFoldDB" id="A0A158HBG0"/>
<accession>A0A158HBG0</accession>
<proteinExistence type="predicted"/>
<protein>
    <submittedName>
        <fullName evidence="1">Uncharacterized protein</fullName>
    </submittedName>
</protein>
<sequence length="192" mass="21822">MSSQRPHLRCPHAAHRYAWIAQYADAGPNSSGNRYWMMLRKGPGAFAICMVRKLRPRCFVLICLPPANRGIVPTGHPFTDVRWPAFERAPGGTALLQWGCIVTEPQFPTKPTENPVNSRRNFKNITPERAKSDVGWWSRLHTRIESPFVKNAAREPFAAAFSANARLHSARVVHSKRDACRITSRGRRRARR</sequence>
<evidence type="ECO:0000313" key="2">
    <source>
        <dbReference type="Proteomes" id="UP000055019"/>
    </source>
</evidence>
<dbReference type="EMBL" id="FCOM02000005">
    <property type="protein sequence ID" value="SAL41656.1"/>
    <property type="molecule type" value="Genomic_DNA"/>
</dbReference>
<reference evidence="1" key="1">
    <citation type="submission" date="2016-01" db="EMBL/GenBank/DDBJ databases">
        <authorList>
            <person name="Peeters C."/>
        </authorList>
    </citation>
    <scope>NUCLEOTIDE SEQUENCE [LARGE SCALE GENOMIC DNA]</scope>
    <source>
        <strain evidence="1">LMG 29317</strain>
    </source>
</reference>
<dbReference type="Proteomes" id="UP000055019">
    <property type="component" value="Unassembled WGS sequence"/>
</dbReference>
<keyword evidence="2" id="KW-1185">Reference proteome</keyword>
<organism evidence="1 2">
    <name type="scientific">Caballeronia arvi</name>
    <dbReference type="NCBI Taxonomy" id="1777135"/>
    <lineage>
        <taxon>Bacteria</taxon>
        <taxon>Pseudomonadati</taxon>
        <taxon>Pseudomonadota</taxon>
        <taxon>Betaproteobacteria</taxon>
        <taxon>Burkholderiales</taxon>
        <taxon>Burkholderiaceae</taxon>
        <taxon>Caballeronia</taxon>
    </lineage>
</organism>
<evidence type="ECO:0000313" key="1">
    <source>
        <dbReference type="EMBL" id="SAL41656.1"/>
    </source>
</evidence>
<comment type="caution">
    <text evidence="1">The sequence shown here is derived from an EMBL/GenBank/DDBJ whole genome shotgun (WGS) entry which is preliminary data.</text>
</comment>
<name>A0A158HBG0_9BURK</name>
<gene>
    <name evidence="1" type="ORF">AWB74_01662</name>
</gene>